<dbReference type="PANTHER" id="PTHR36434:SF1">
    <property type="entry name" value="MEMBRANE PROTEASE YUGP-RELATED"/>
    <property type="match status" value="1"/>
</dbReference>
<protein>
    <submittedName>
        <fullName evidence="2">Probable metal-dependent peptidase</fullName>
    </submittedName>
</protein>
<proteinExistence type="predicted"/>
<dbReference type="InterPro" id="IPR007395">
    <property type="entry name" value="Zn_peptidase_2"/>
</dbReference>
<dbReference type="EMBL" id="UOEC01000033">
    <property type="protein sequence ID" value="VAV87749.1"/>
    <property type="molecule type" value="Genomic_DNA"/>
</dbReference>
<reference evidence="2" key="1">
    <citation type="submission" date="2018-06" db="EMBL/GenBank/DDBJ databases">
        <authorList>
            <person name="Zhirakovskaya E."/>
        </authorList>
    </citation>
    <scope>NUCLEOTIDE SEQUENCE</scope>
</reference>
<sequence length="226" mass="24579">MLYVIGGLVFLGLMFLPQVWVRSAIARHAKPRDDFPGTGGELARHLLDEAGLQSVTVEMTDTGDHYDPRDKVVRLSQANHDGRSVSAVAIAAHEVGHAMQDADGYKPLRMRTRYAGVVSKIERFGGMVMLATPLIAVITRAPSIIVLELALGLTILFSTVAFHLITLPVELDASFGRALPILKSGKYLDSKDLPAASHVLKAAAFTYVSVALVSLLNIARWLRILR</sequence>
<accession>A0A3B0R6D0</accession>
<dbReference type="AlphaFoldDB" id="A0A3B0R6D0"/>
<dbReference type="Pfam" id="PF04298">
    <property type="entry name" value="Zn_peptidase_2"/>
    <property type="match status" value="1"/>
</dbReference>
<evidence type="ECO:0000313" key="2">
    <source>
        <dbReference type="EMBL" id="VAV87749.1"/>
    </source>
</evidence>
<dbReference type="PANTHER" id="PTHR36434">
    <property type="entry name" value="MEMBRANE PROTEASE YUGP-RELATED"/>
    <property type="match status" value="1"/>
</dbReference>
<name>A0A3B0R6D0_9ZZZZ</name>
<feature type="transmembrane region" description="Helical" evidence="1">
    <location>
        <begin position="202"/>
        <end position="222"/>
    </location>
</feature>
<keyword evidence="1" id="KW-0472">Membrane</keyword>
<keyword evidence="1" id="KW-1133">Transmembrane helix</keyword>
<keyword evidence="1" id="KW-0812">Transmembrane</keyword>
<evidence type="ECO:0000256" key="1">
    <source>
        <dbReference type="SAM" id="Phobius"/>
    </source>
</evidence>
<feature type="transmembrane region" description="Helical" evidence="1">
    <location>
        <begin position="145"/>
        <end position="165"/>
    </location>
</feature>
<gene>
    <name evidence="2" type="ORF">MNBD_ALPHA08-2543</name>
</gene>
<organism evidence="2">
    <name type="scientific">hydrothermal vent metagenome</name>
    <dbReference type="NCBI Taxonomy" id="652676"/>
    <lineage>
        <taxon>unclassified sequences</taxon>
        <taxon>metagenomes</taxon>
        <taxon>ecological metagenomes</taxon>
    </lineage>
</organism>